<organism evidence="1 2">
    <name type="scientific">Rhizobium leguminosarum bv. trifolii WSM2297</name>
    <dbReference type="NCBI Taxonomy" id="754762"/>
    <lineage>
        <taxon>Bacteria</taxon>
        <taxon>Pseudomonadati</taxon>
        <taxon>Pseudomonadota</taxon>
        <taxon>Alphaproteobacteria</taxon>
        <taxon>Hyphomicrobiales</taxon>
        <taxon>Rhizobiaceae</taxon>
        <taxon>Rhizobium/Agrobacterium group</taxon>
        <taxon>Rhizobium</taxon>
    </lineage>
</organism>
<dbReference type="EMBL" id="JH719395">
    <property type="protein sequence ID" value="EJC80248.1"/>
    <property type="molecule type" value="Genomic_DNA"/>
</dbReference>
<proteinExistence type="predicted"/>
<protein>
    <submittedName>
        <fullName evidence="1">Uncharacterized protein</fullName>
    </submittedName>
</protein>
<reference evidence="1 2" key="1">
    <citation type="submission" date="2012-02" db="EMBL/GenBank/DDBJ databases">
        <title>Improved High-Quality Draft Sequence of Rhizobium leguminosarum bv. trifolii WSM2297.</title>
        <authorList>
            <consortium name="US DOE Joint Genome Institute"/>
            <person name="Lucas S."/>
            <person name="Han J."/>
            <person name="Lapidus A."/>
            <person name="Cheng J.-F."/>
            <person name="Goodwin L."/>
            <person name="Pitluck S."/>
            <person name="Peters L."/>
            <person name="Ovchinnikova G."/>
            <person name="Zhang X."/>
            <person name="Detter J.C."/>
            <person name="Han C."/>
            <person name="Tapia R."/>
            <person name="Land M."/>
            <person name="Hauser L."/>
            <person name="Kyrpides N."/>
            <person name="Ivanova N."/>
            <person name="Pagani I."/>
            <person name="Brau L."/>
            <person name="Yates R."/>
            <person name="O'Hara G."/>
            <person name="Rui T."/>
            <person name="Howieson J."/>
            <person name="Reeve W."/>
            <person name="Woyke T."/>
        </authorList>
    </citation>
    <scope>NUCLEOTIDE SEQUENCE [LARGE SCALE GENOMIC DNA]</scope>
    <source>
        <strain evidence="1 2">WSM2297</strain>
    </source>
</reference>
<accession>J0W525</accession>
<sequence length="72" mass="7735">MTHGALEQCQAEALEHHEDLLRDDPNRDAELAVYEVVLRVPDVAATILVLNGSASLLDKCLVSKKLVAVVAG</sequence>
<dbReference type="AlphaFoldDB" id="J0W525"/>
<evidence type="ECO:0000313" key="2">
    <source>
        <dbReference type="Proteomes" id="UP000005732"/>
    </source>
</evidence>
<dbReference type="HOGENOM" id="CLU_187727_0_0_5"/>
<evidence type="ECO:0000313" key="1">
    <source>
        <dbReference type="EMBL" id="EJC80248.1"/>
    </source>
</evidence>
<gene>
    <name evidence="1" type="ORF">Rleg4DRAFT_1869</name>
</gene>
<dbReference type="Proteomes" id="UP000005732">
    <property type="component" value="Unassembled WGS sequence"/>
</dbReference>
<name>J0W525_RHILT</name>